<keyword evidence="3" id="KW-0805">Transcription regulation</keyword>
<dbReference type="RefSeq" id="WP_382419881.1">
    <property type="nucleotide sequence ID" value="NZ_JBHSCW010000001.1"/>
</dbReference>
<dbReference type="SUPFAM" id="SSF46785">
    <property type="entry name" value="Winged helix' DNA-binding domain"/>
    <property type="match status" value="1"/>
</dbReference>
<dbReference type="InterPro" id="IPR000524">
    <property type="entry name" value="Tscrpt_reg_HTH_GntR"/>
</dbReference>
<keyword evidence="4" id="KW-0238">DNA-binding</keyword>
<dbReference type="PANTHER" id="PTHR46577:SF1">
    <property type="entry name" value="HTH-TYPE TRANSCRIPTIONAL REGULATORY PROTEIN GABR"/>
    <property type="match status" value="1"/>
</dbReference>
<dbReference type="SUPFAM" id="SSF53383">
    <property type="entry name" value="PLP-dependent transferases"/>
    <property type="match status" value="1"/>
</dbReference>
<dbReference type="InterPro" id="IPR036388">
    <property type="entry name" value="WH-like_DNA-bd_sf"/>
</dbReference>
<evidence type="ECO:0000259" key="6">
    <source>
        <dbReference type="PROSITE" id="PS50949"/>
    </source>
</evidence>
<evidence type="ECO:0000313" key="8">
    <source>
        <dbReference type="Proteomes" id="UP001595799"/>
    </source>
</evidence>
<dbReference type="InterPro" id="IPR015421">
    <property type="entry name" value="PyrdxlP-dep_Trfase_major"/>
</dbReference>
<dbReference type="Pfam" id="PF00155">
    <property type="entry name" value="Aminotran_1_2"/>
    <property type="match status" value="1"/>
</dbReference>
<dbReference type="PROSITE" id="PS50949">
    <property type="entry name" value="HTH_GNTR"/>
    <property type="match status" value="1"/>
</dbReference>
<dbReference type="Pfam" id="PF00392">
    <property type="entry name" value="GntR"/>
    <property type="match status" value="1"/>
</dbReference>
<evidence type="ECO:0000256" key="2">
    <source>
        <dbReference type="ARBA" id="ARBA00022898"/>
    </source>
</evidence>
<dbReference type="EMBL" id="JBHSCW010000001">
    <property type="protein sequence ID" value="MFC4349925.1"/>
    <property type="molecule type" value="Genomic_DNA"/>
</dbReference>
<dbReference type="InterPro" id="IPR015422">
    <property type="entry name" value="PyrdxlP-dep_Trfase_small"/>
</dbReference>
<dbReference type="GO" id="GO:0008483">
    <property type="term" value="F:transaminase activity"/>
    <property type="evidence" value="ECO:0007669"/>
    <property type="project" value="UniProtKB-KW"/>
</dbReference>
<dbReference type="Proteomes" id="UP001595799">
    <property type="component" value="Unassembled WGS sequence"/>
</dbReference>
<name>A0ABV8UFG6_9PROT</name>
<dbReference type="CDD" id="cd07377">
    <property type="entry name" value="WHTH_GntR"/>
    <property type="match status" value="1"/>
</dbReference>
<evidence type="ECO:0000256" key="1">
    <source>
        <dbReference type="ARBA" id="ARBA00005384"/>
    </source>
</evidence>
<keyword evidence="8" id="KW-1185">Reference proteome</keyword>
<dbReference type="Gene3D" id="3.90.1150.10">
    <property type="entry name" value="Aspartate Aminotransferase, domain 1"/>
    <property type="match status" value="1"/>
</dbReference>
<evidence type="ECO:0000256" key="4">
    <source>
        <dbReference type="ARBA" id="ARBA00023125"/>
    </source>
</evidence>
<sequence length="446" mass="48369">MWTPRLEGRNSVKYLAIVEALSDAVTQGELRPGDRLPPQRDLAWRLDVNLSTVTQAYREAARRHLVGGEVGRGTYVLPESREATLFKLKEPDSRHGLDLSTNVPARQPGNRDLEGALQELIARGDLETAQGYHEPRLLERAGVAGSQWLAQRGLQVSPAAVVPCAGAQQALAAALQSICRPGDSVLVEELTFPGMKAVARQLHLRLVPVAMDSQGCTPEALARAAEASDARVVVLVPLLQNPTGALAGAERCRSLAEVIRQRGLTLVEDDVYGALTDRPPLSGYLPEQSLLVTSLSKAAVPGVRFGMIAGAASLIAPLREETHATTWLLSPLALELACLWIADGTVQRRLEWQKGEMTARWKLARRVLPMGAELPAAPHVWLPVAGDAEAMAERCRRRQVEVVASRTFAVRREVPQGLRLSLTTPATRAELQEALSRVAEVFAETS</sequence>
<accession>A0ABV8UFG6</accession>
<dbReference type="CDD" id="cd00609">
    <property type="entry name" value="AAT_like"/>
    <property type="match status" value="1"/>
</dbReference>
<dbReference type="InterPro" id="IPR051446">
    <property type="entry name" value="HTH_trans_reg/aminotransferase"/>
</dbReference>
<protein>
    <submittedName>
        <fullName evidence="7">PLP-dependent aminotransferase family protein</fullName>
    </submittedName>
</protein>
<keyword evidence="5" id="KW-0804">Transcription</keyword>
<dbReference type="InterPro" id="IPR004839">
    <property type="entry name" value="Aminotransferase_I/II_large"/>
</dbReference>
<reference evidence="8" key="1">
    <citation type="journal article" date="2019" name="Int. J. Syst. Evol. Microbiol.">
        <title>The Global Catalogue of Microorganisms (GCM) 10K type strain sequencing project: providing services to taxonomists for standard genome sequencing and annotation.</title>
        <authorList>
            <consortium name="The Broad Institute Genomics Platform"/>
            <consortium name="The Broad Institute Genome Sequencing Center for Infectious Disease"/>
            <person name="Wu L."/>
            <person name="Ma J."/>
        </authorList>
    </citation>
    <scope>NUCLEOTIDE SEQUENCE [LARGE SCALE GENOMIC DNA]</scope>
    <source>
        <strain evidence="8">CECT 8472</strain>
    </source>
</reference>
<dbReference type="SMART" id="SM00345">
    <property type="entry name" value="HTH_GNTR"/>
    <property type="match status" value="1"/>
</dbReference>
<dbReference type="Gene3D" id="3.40.640.10">
    <property type="entry name" value="Type I PLP-dependent aspartate aminotransferase-like (Major domain)"/>
    <property type="match status" value="1"/>
</dbReference>
<comment type="caution">
    <text evidence="7">The sequence shown here is derived from an EMBL/GenBank/DDBJ whole genome shotgun (WGS) entry which is preliminary data.</text>
</comment>
<keyword evidence="7" id="KW-0032">Aminotransferase</keyword>
<evidence type="ECO:0000256" key="3">
    <source>
        <dbReference type="ARBA" id="ARBA00023015"/>
    </source>
</evidence>
<dbReference type="InterPro" id="IPR015424">
    <property type="entry name" value="PyrdxlP-dep_Trfase"/>
</dbReference>
<dbReference type="Gene3D" id="1.10.10.10">
    <property type="entry name" value="Winged helix-like DNA-binding domain superfamily/Winged helix DNA-binding domain"/>
    <property type="match status" value="1"/>
</dbReference>
<gene>
    <name evidence="7" type="ORF">ACFOW6_00050</name>
</gene>
<keyword evidence="7" id="KW-0808">Transferase</keyword>
<evidence type="ECO:0000256" key="5">
    <source>
        <dbReference type="ARBA" id="ARBA00023163"/>
    </source>
</evidence>
<organism evidence="7 8">
    <name type="scientific">Fodinicurvata halophila</name>
    <dbReference type="NCBI Taxonomy" id="1419723"/>
    <lineage>
        <taxon>Bacteria</taxon>
        <taxon>Pseudomonadati</taxon>
        <taxon>Pseudomonadota</taxon>
        <taxon>Alphaproteobacteria</taxon>
        <taxon>Rhodospirillales</taxon>
        <taxon>Rhodovibrionaceae</taxon>
        <taxon>Fodinicurvata</taxon>
    </lineage>
</organism>
<dbReference type="InterPro" id="IPR036390">
    <property type="entry name" value="WH_DNA-bd_sf"/>
</dbReference>
<keyword evidence="2" id="KW-0663">Pyridoxal phosphate</keyword>
<proteinExistence type="inferred from homology"/>
<feature type="domain" description="HTH gntR-type" evidence="6">
    <location>
        <begin position="11"/>
        <end position="79"/>
    </location>
</feature>
<evidence type="ECO:0000313" key="7">
    <source>
        <dbReference type="EMBL" id="MFC4349925.1"/>
    </source>
</evidence>
<comment type="similarity">
    <text evidence="1">In the C-terminal section; belongs to the class-I pyridoxal-phosphate-dependent aminotransferase family.</text>
</comment>
<dbReference type="PANTHER" id="PTHR46577">
    <property type="entry name" value="HTH-TYPE TRANSCRIPTIONAL REGULATORY PROTEIN GABR"/>
    <property type="match status" value="1"/>
</dbReference>